<sequence length="280" mass="32902">MSRPRIGLIVTGKEALEDFILFVKTLEQWHPTAELFVYTDSETPISQIKTKLTIHSKQFMDRYKGLKRPQMERTKGTIYDSLFKDYTYEKAAVLEWMFTQNPETSAWFLDADISHLAPLPAIPPSTEIALSQHMIKPQDEARYGKYNAGYMWFKSAALIPKWKDLGHTSRFYEQAALEDLANSIPKEALYEFPPQVNFGWWRMQQSTVSQREIQAKFSIFRQDQSIGIRYDGKPLQSIHTHWYSTTAFECVSFRIWFDEFTTKFKTHKPIQQYRKLIGLE</sequence>
<evidence type="ECO:0008006" key="2">
    <source>
        <dbReference type="Google" id="ProtNLM"/>
    </source>
</evidence>
<organism evidence="1">
    <name type="scientific">viral metagenome</name>
    <dbReference type="NCBI Taxonomy" id="1070528"/>
    <lineage>
        <taxon>unclassified sequences</taxon>
        <taxon>metagenomes</taxon>
        <taxon>organismal metagenomes</taxon>
    </lineage>
</organism>
<proteinExistence type="predicted"/>
<protein>
    <recommendedName>
        <fullName evidence="2">Nucleotide-diphospho-sugar transferase domain-containing protein</fullName>
    </recommendedName>
</protein>
<dbReference type="EMBL" id="MN740532">
    <property type="protein sequence ID" value="QHU31644.1"/>
    <property type="molecule type" value="Genomic_DNA"/>
</dbReference>
<accession>A0A6C0LPZ3</accession>
<evidence type="ECO:0000313" key="1">
    <source>
        <dbReference type="EMBL" id="QHU31644.1"/>
    </source>
</evidence>
<reference evidence="1" key="1">
    <citation type="journal article" date="2020" name="Nature">
        <title>Giant virus diversity and host interactions through global metagenomics.</title>
        <authorList>
            <person name="Schulz F."/>
            <person name="Roux S."/>
            <person name="Paez-Espino D."/>
            <person name="Jungbluth S."/>
            <person name="Walsh D.A."/>
            <person name="Denef V.J."/>
            <person name="McMahon K.D."/>
            <person name="Konstantinidis K.T."/>
            <person name="Eloe-Fadrosh E.A."/>
            <person name="Kyrpides N.C."/>
            <person name="Woyke T."/>
        </authorList>
    </citation>
    <scope>NUCLEOTIDE SEQUENCE</scope>
    <source>
        <strain evidence="1">GVMAG-M-3300027963-41</strain>
    </source>
</reference>
<dbReference type="AlphaFoldDB" id="A0A6C0LPZ3"/>
<name>A0A6C0LPZ3_9ZZZZ</name>